<dbReference type="InterPro" id="IPR028082">
    <property type="entry name" value="Peripla_BP_I"/>
</dbReference>
<name>A0A510JGB7_9FUSO</name>
<organism evidence="5 6">
    <name type="scientific">Leptotrichia hofstadii</name>
    <dbReference type="NCBI Taxonomy" id="157688"/>
    <lineage>
        <taxon>Bacteria</taxon>
        <taxon>Fusobacteriati</taxon>
        <taxon>Fusobacteriota</taxon>
        <taxon>Fusobacteriia</taxon>
        <taxon>Fusobacteriales</taxon>
        <taxon>Leptotrichiaceae</taxon>
        <taxon>Leptotrichia</taxon>
    </lineage>
</organism>
<evidence type="ECO:0000313" key="6">
    <source>
        <dbReference type="Proteomes" id="UP000321892"/>
    </source>
</evidence>
<dbReference type="GO" id="GO:0030246">
    <property type="term" value="F:carbohydrate binding"/>
    <property type="evidence" value="ECO:0007669"/>
    <property type="project" value="UniProtKB-ARBA"/>
</dbReference>
<evidence type="ECO:0000256" key="3">
    <source>
        <dbReference type="ARBA" id="ARBA00022729"/>
    </source>
</evidence>
<dbReference type="Pfam" id="PF13407">
    <property type="entry name" value="Peripla_BP_4"/>
    <property type="match status" value="1"/>
</dbReference>
<comment type="similarity">
    <text evidence="2">Belongs to the bacterial solute-binding protein 2 family.</text>
</comment>
<dbReference type="OrthoDB" id="9800520at2"/>
<dbReference type="PANTHER" id="PTHR46847:SF1">
    <property type="entry name" value="D-ALLOSE-BINDING PERIPLASMIC PROTEIN-RELATED"/>
    <property type="match status" value="1"/>
</dbReference>
<evidence type="ECO:0000256" key="1">
    <source>
        <dbReference type="ARBA" id="ARBA00004196"/>
    </source>
</evidence>
<dbReference type="InterPro" id="IPR025997">
    <property type="entry name" value="SBP_2_dom"/>
</dbReference>
<dbReference type="Proteomes" id="UP000321892">
    <property type="component" value="Chromosome"/>
</dbReference>
<dbReference type="CDD" id="cd20005">
    <property type="entry name" value="PBP1_ABC_sugar_binding-like"/>
    <property type="match status" value="1"/>
</dbReference>
<keyword evidence="6" id="KW-1185">Reference proteome</keyword>
<dbReference type="EMBL" id="AP019823">
    <property type="protein sequence ID" value="BBM38196.1"/>
    <property type="molecule type" value="Genomic_DNA"/>
</dbReference>
<feature type="domain" description="Periplasmic binding protein" evidence="4">
    <location>
        <begin position="40"/>
        <end position="296"/>
    </location>
</feature>
<keyword evidence="3" id="KW-0732">Signal</keyword>
<evidence type="ECO:0000256" key="2">
    <source>
        <dbReference type="ARBA" id="ARBA00007639"/>
    </source>
</evidence>
<dbReference type="PANTHER" id="PTHR46847">
    <property type="entry name" value="D-ALLOSE-BINDING PERIPLASMIC PROTEIN-RELATED"/>
    <property type="match status" value="1"/>
</dbReference>
<dbReference type="GO" id="GO:0030313">
    <property type="term" value="C:cell envelope"/>
    <property type="evidence" value="ECO:0007669"/>
    <property type="project" value="UniProtKB-SubCell"/>
</dbReference>
<evidence type="ECO:0000313" key="5">
    <source>
        <dbReference type="EMBL" id="BBM38196.1"/>
    </source>
</evidence>
<reference evidence="5 6" key="1">
    <citation type="submission" date="2019-07" db="EMBL/GenBank/DDBJ databases">
        <title>Complete Genome Sequence of Leptotrichia hofstadii Strain JCM16775.</title>
        <authorList>
            <person name="Watanabe S."/>
            <person name="Cui L."/>
        </authorList>
    </citation>
    <scope>NUCLEOTIDE SEQUENCE [LARGE SCALE GENOMIC DNA]</scope>
    <source>
        <strain evidence="5 6">JCM16775</strain>
    </source>
</reference>
<dbReference type="SUPFAM" id="SSF53822">
    <property type="entry name" value="Periplasmic binding protein-like I"/>
    <property type="match status" value="1"/>
</dbReference>
<comment type="subcellular location">
    <subcellularLocation>
        <location evidence="1">Cell envelope</location>
    </subcellularLocation>
</comment>
<gene>
    <name evidence="5" type="ORF">JCM16775_0904</name>
</gene>
<dbReference type="PROSITE" id="PS51257">
    <property type="entry name" value="PROKAR_LIPOPROTEIN"/>
    <property type="match status" value="1"/>
</dbReference>
<dbReference type="KEGG" id="lhf:JCM16775_0904"/>
<proteinExistence type="inferred from homology"/>
<sequence length="328" mass="34944">MKKLLLFLVVFAAVLSCGKSEDKKDAGAGKSANSGDKIKIELVSKGYQHEFWRSVEAGAKKAGEELGVEVNFIGPEKETEIGKQVGMVENAINKKVSALGIAALDPDALAVVAKKAMDAKIPVVTFDSNVKGDITSSFIATDNKVAGAMAGEQLAKLINGKGKVAIVSHNPGTTTAIEREAGFREALAKYPDIKILNTQFSDGDKSKALAITLDIINANPDIAGIYGTNEPSIFGIAKGVEEKGLTGKVVLVGIDSSEDLAKFLEKGVISGLVIQDPYNMGYQTVQQLYKLSKGEKVEKRIDTGAILVTKENINNPDITKKMFPFGRK</sequence>
<dbReference type="AlphaFoldDB" id="A0A510JGB7"/>
<dbReference type="RefSeq" id="WP_006804694.1">
    <property type="nucleotide sequence ID" value="NZ_AP019823.1"/>
</dbReference>
<protein>
    <submittedName>
        <fullName evidence="5">Sugar-binding domain protein</fullName>
    </submittedName>
</protein>
<evidence type="ECO:0000259" key="4">
    <source>
        <dbReference type="Pfam" id="PF13407"/>
    </source>
</evidence>
<accession>A0A510JGB7</accession>
<dbReference type="Gene3D" id="3.40.50.2300">
    <property type="match status" value="2"/>
</dbReference>